<organism evidence="10 11">
    <name type="scientific">Spiribacter vilamensis</name>
    <dbReference type="NCBI Taxonomy" id="531306"/>
    <lineage>
        <taxon>Bacteria</taxon>
        <taxon>Pseudomonadati</taxon>
        <taxon>Pseudomonadota</taxon>
        <taxon>Gammaproteobacteria</taxon>
        <taxon>Chromatiales</taxon>
        <taxon>Ectothiorhodospiraceae</taxon>
        <taxon>Spiribacter</taxon>
    </lineage>
</organism>
<evidence type="ECO:0000313" key="10">
    <source>
        <dbReference type="EMBL" id="RZU99447.1"/>
    </source>
</evidence>
<dbReference type="InterPro" id="IPR001623">
    <property type="entry name" value="DnaJ_domain"/>
</dbReference>
<evidence type="ECO:0000259" key="9">
    <source>
        <dbReference type="PROSITE" id="PS50076"/>
    </source>
</evidence>
<dbReference type="GO" id="GO:0016020">
    <property type="term" value="C:membrane"/>
    <property type="evidence" value="ECO:0007669"/>
    <property type="project" value="UniProtKB-SubCell"/>
</dbReference>
<proteinExistence type="inferred from homology"/>
<reference evidence="10 11" key="1">
    <citation type="submission" date="2019-02" db="EMBL/GenBank/DDBJ databases">
        <title>Genomic Encyclopedia of Type Strains, Phase IV (KMG-IV): sequencing the most valuable type-strain genomes for metagenomic binning, comparative biology and taxonomic classification.</title>
        <authorList>
            <person name="Goeker M."/>
        </authorList>
    </citation>
    <scope>NUCLEOTIDE SEQUENCE [LARGE SCALE GENOMIC DNA]</scope>
    <source>
        <strain evidence="10 11">DSM 21056</strain>
    </source>
</reference>
<evidence type="ECO:0000256" key="7">
    <source>
        <dbReference type="SAM" id="MobiDB-lite"/>
    </source>
</evidence>
<keyword evidence="3 8" id="KW-1133">Transmembrane helix</keyword>
<evidence type="ECO:0000313" key="11">
    <source>
        <dbReference type="Proteomes" id="UP000292298"/>
    </source>
</evidence>
<comment type="similarity">
    <text evidence="6">Belongs to the TIM14 family.</text>
</comment>
<gene>
    <name evidence="10" type="ORF">EV698_1738</name>
</gene>
<sequence length="164" mass="18354">MMRLFSLLLIILALAFLLSPRFRQWLRARAPIFILGAIAVVAIVLAISGRLNWIFAAISAALPVIWRLAPLLRFLPLVARLTGRRRGKQGDETDTDGQRPASRNGRMTREEAGELLGVEADADREEVLAAHRRLMQRLHPDRGGTDYLAARLNEARDVLLGGRR</sequence>
<evidence type="ECO:0000256" key="3">
    <source>
        <dbReference type="ARBA" id="ARBA00022989"/>
    </source>
</evidence>
<comment type="subcellular location">
    <subcellularLocation>
        <location evidence="1">Membrane</location>
        <topology evidence="1">Single-pass membrane protein</topology>
    </subcellularLocation>
</comment>
<evidence type="ECO:0000256" key="5">
    <source>
        <dbReference type="ARBA" id="ARBA00023186"/>
    </source>
</evidence>
<dbReference type="SUPFAM" id="SSF46565">
    <property type="entry name" value="Chaperone J-domain"/>
    <property type="match status" value="1"/>
</dbReference>
<evidence type="ECO:0000256" key="2">
    <source>
        <dbReference type="ARBA" id="ARBA00022692"/>
    </source>
</evidence>
<dbReference type="Gene3D" id="1.10.287.110">
    <property type="entry name" value="DnaJ domain"/>
    <property type="match status" value="1"/>
</dbReference>
<dbReference type="PANTHER" id="PTHR12763:SF28">
    <property type="entry name" value="GEO10507P1-RELATED"/>
    <property type="match status" value="1"/>
</dbReference>
<evidence type="ECO:0000256" key="6">
    <source>
        <dbReference type="ARBA" id="ARBA00038105"/>
    </source>
</evidence>
<accession>A0A4Q8D2C3</accession>
<feature type="transmembrane region" description="Helical" evidence="8">
    <location>
        <begin position="33"/>
        <end position="66"/>
    </location>
</feature>
<evidence type="ECO:0000256" key="8">
    <source>
        <dbReference type="SAM" id="Phobius"/>
    </source>
</evidence>
<dbReference type="PROSITE" id="PS50076">
    <property type="entry name" value="DNAJ_2"/>
    <property type="match status" value="1"/>
</dbReference>
<dbReference type="OrthoDB" id="581986at2"/>
<dbReference type="RefSeq" id="WP_130503677.1">
    <property type="nucleotide sequence ID" value="NZ_SHLI01000001.1"/>
</dbReference>
<evidence type="ECO:0000256" key="1">
    <source>
        <dbReference type="ARBA" id="ARBA00004167"/>
    </source>
</evidence>
<name>A0A4Q8D2C3_9GAMM</name>
<dbReference type="SMART" id="SM00271">
    <property type="entry name" value="DnaJ"/>
    <property type="match status" value="1"/>
</dbReference>
<keyword evidence="5" id="KW-0143">Chaperone</keyword>
<dbReference type="Proteomes" id="UP000292298">
    <property type="component" value="Unassembled WGS sequence"/>
</dbReference>
<evidence type="ECO:0000256" key="4">
    <source>
        <dbReference type="ARBA" id="ARBA00023136"/>
    </source>
</evidence>
<dbReference type="CDD" id="cd06257">
    <property type="entry name" value="DnaJ"/>
    <property type="match status" value="1"/>
</dbReference>
<dbReference type="AlphaFoldDB" id="A0A4Q8D2C3"/>
<comment type="caution">
    <text evidence="10">The sequence shown here is derived from an EMBL/GenBank/DDBJ whole genome shotgun (WGS) entry which is preliminary data.</text>
</comment>
<keyword evidence="11" id="KW-1185">Reference proteome</keyword>
<feature type="domain" description="J" evidence="9">
    <location>
        <begin position="111"/>
        <end position="164"/>
    </location>
</feature>
<dbReference type="InterPro" id="IPR036869">
    <property type="entry name" value="J_dom_sf"/>
</dbReference>
<protein>
    <recommendedName>
        <fullName evidence="9">J domain-containing protein</fullName>
    </recommendedName>
</protein>
<feature type="region of interest" description="Disordered" evidence="7">
    <location>
        <begin position="86"/>
        <end position="108"/>
    </location>
</feature>
<dbReference type="EMBL" id="SHLI01000001">
    <property type="protein sequence ID" value="RZU99447.1"/>
    <property type="molecule type" value="Genomic_DNA"/>
</dbReference>
<keyword evidence="2 8" id="KW-0812">Transmembrane</keyword>
<keyword evidence="4 8" id="KW-0472">Membrane</keyword>
<dbReference type="PANTHER" id="PTHR12763">
    <property type="match status" value="1"/>
</dbReference>